<dbReference type="KEGG" id="cwo:Cwoe_4334"/>
<dbReference type="EMBL" id="CP001854">
    <property type="protein sequence ID" value="ADB52748.1"/>
    <property type="molecule type" value="Genomic_DNA"/>
</dbReference>
<dbReference type="OrthoDB" id="954262at2"/>
<dbReference type="Gene3D" id="1.20.1260.10">
    <property type="match status" value="1"/>
</dbReference>
<dbReference type="HOGENOM" id="CLU_029630_2_1_11"/>
<sequence length="247" mass="25272">MRDIHPTLDQLDQLDRDGALREAGARVDPVTRASFLRRAVAIVGGAAAAGVVVPGVALPGSALAQDSSDVDILNYALTLEYLEAAFYAEANARGALSGRLAQFAKVVGGHEDAHVAALQRTLGSKAVKRPMFDFMGTTSDPGAFARTAMVLEDTGVEAYQGAATNISSRDVLTAAISIHPVEARHAAWIASIMSSGGSSPTSPAPEAFNPARDMDAVLAAVRSTGFISSMPDAPAGGGVGAQPAMTG</sequence>
<dbReference type="Pfam" id="PF13668">
    <property type="entry name" value="Ferritin_2"/>
    <property type="match status" value="1"/>
</dbReference>
<organism evidence="1 2">
    <name type="scientific">Conexibacter woesei (strain DSM 14684 / CCUG 47730 / CIP 108061 / JCM 11494 / NBRC 100937 / ID131577)</name>
    <dbReference type="NCBI Taxonomy" id="469383"/>
    <lineage>
        <taxon>Bacteria</taxon>
        <taxon>Bacillati</taxon>
        <taxon>Actinomycetota</taxon>
        <taxon>Thermoleophilia</taxon>
        <taxon>Solirubrobacterales</taxon>
        <taxon>Conexibacteraceae</taxon>
        <taxon>Conexibacter</taxon>
    </lineage>
</organism>
<proteinExistence type="predicted"/>
<evidence type="ECO:0000313" key="2">
    <source>
        <dbReference type="Proteomes" id="UP000008229"/>
    </source>
</evidence>
<dbReference type="PANTHER" id="PTHR31694">
    <property type="entry name" value="DESICCATION-LIKE PROTEIN"/>
    <property type="match status" value="1"/>
</dbReference>
<evidence type="ECO:0000313" key="1">
    <source>
        <dbReference type="EMBL" id="ADB52748.1"/>
    </source>
</evidence>
<dbReference type="PANTHER" id="PTHR31694:SF26">
    <property type="entry name" value="OS05G0151100 PROTEIN"/>
    <property type="match status" value="1"/>
</dbReference>
<dbReference type="AlphaFoldDB" id="D3F6V0"/>
<dbReference type="PROSITE" id="PS51318">
    <property type="entry name" value="TAT"/>
    <property type="match status" value="1"/>
</dbReference>
<dbReference type="InterPro" id="IPR009078">
    <property type="entry name" value="Ferritin-like_SF"/>
</dbReference>
<accession>D3F6V0</accession>
<evidence type="ECO:0008006" key="3">
    <source>
        <dbReference type="Google" id="ProtNLM"/>
    </source>
</evidence>
<reference evidence="1 2" key="1">
    <citation type="journal article" date="2010" name="Stand. Genomic Sci.">
        <title>Complete genome sequence of Conexibacter woesei type strain (ID131577).</title>
        <authorList>
            <person name="Pukall R."/>
            <person name="Lapidus A."/>
            <person name="Glavina Del Rio T."/>
            <person name="Copeland A."/>
            <person name="Tice H."/>
            <person name="Cheng J.-F."/>
            <person name="Lucas S."/>
            <person name="Chen F."/>
            <person name="Nolan M."/>
            <person name="Bruce D."/>
            <person name="Goodwin L."/>
            <person name="Pitluck S."/>
            <person name="Mavromatis K."/>
            <person name="Ivanova N."/>
            <person name="Ovchinnikova G."/>
            <person name="Pati A."/>
            <person name="Chen A."/>
            <person name="Palaniappan K."/>
            <person name="Land M."/>
            <person name="Hauser L."/>
            <person name="Chang Y.-J."/>
            <person name="Jeffries C.D."/>
            <person name="Chain P."/>
            <person name="Meincke L."/>
            <person name="Sims D."/>
            <person name="Brettin T."/>
            <person name="Detter J.C."/>
            <person name="Rohde M."/>
            <person name="Goeker M."/>
            <person name="Bristow J."/>
            <person name="Eisen J.A."/>
            <person name="Markowitz V."/>
            <person name="Kyrpides N.C."/>
            <person name="Klenk H.-P."/>
            <person name="Hugenholtz P."/>
        </authorList>
    </citation>
    <scope>NUCLEOTIDE SEQUENCE [LARGE SCALE GENOMIC DNA]</scope>
    <source>
        <strain evidence="2">DSM 14684 / CIP 108061 / JCM 11494 / NBRC 100937 / ID131577</strain>
    </source>
</reference>
<dbReference type="SUPFAM" id="SSF47240">
    <property type="entry name" value="Ferritin-like"/>
    <property type="match status" value="1"/>
</dbReference>
<keyword evidence="2" id="KW-1185">Reference proteome</keyword>
<dbReference type="Proteomes" id="UP000008229">
    <property type="component" value="Chromosome"/>
</dbReference>
<dbReference type="InterPro" id="IPR012347">
    <property type="entry name" value="Ferritin-like"/>
</dbReference>
<protein>
    <recommendedName>
        <fullName evidence="3">Ferritin-like domain-containing protein</fullName>
    </recommendedName>
</protein>
<reference evidence="2" key="2">
    <citation type="submission" date="2010-01" db="EMBL/GenBank/DDBJ databases">
        <title>The complete genome of Conexibacter woesei DSM 14684.</title>
        <authorList>
            <consortium name="US DOE Joint Genome Institute (JGI-PGF)"/>
            <person name="Lucas S."/>
            <person name="Copeland A."/>
            <person name="Lapidus A."/>
            <person name="Glavina del Rio T."/>
            <person name="Dalin E."/>
            <person name="Tice H."/>
            <person name="Bruce D."/>
            <person name="Goodwin L."/>
            <person name="Pitluck S."/>
            <person name="Kyrpides N."/>
            <person name="Mavromatis K."/>
            <person name="Ivanova N."/>
            <person name="Mikhailova N."/>
            <person name="Chertkov O."/>
            <person name="Brettin T."/>
            <person name="Detter J.C."/>
            <person name="Han C."/>
            <person name="Larimer F."/>
            <person name="Land M."/>
            <person name="Hauser L."/>
            <person name="Markowitz V."/>
            <person name="Cheng J.-F."/>
            <person name="Hugenholtz P."/>
            <person name="Woyke T."/>
            <person name="Wu D."/>
            <person name="Pukall R."/>
            <person name="Steenblock K."/>
            <person name="Schneider S."/>
            <person name="Klenk H.-P."/>
            <person name="Eisen J.A."/>
        </authorList>
    </citation>
    <scope>NUCLEOTIDE SEQUENCE [LARGE SCALE GENOMIC DNA]</scope>
    <source>
        <strain evidence="2">DSM 14684 / CIP 108061 / JCM 11494 / NBRC 100937 / ID131577</strain>
    </source>
</reference>
<dbReference type="RefSeq" id="WP_012935799.1">
    <property type="nucleotide sequence ID" value="NC_013739.1"/>
</dbReference>
<dbReference type="InterPro" id="IPR006311">
    <property type="entry name" value="TAT_signal"/>
</dbReference>
<dbReference type="STRING" id="469383.Cwoe_4334"/>
<gene>
    <name evidence="1" type="ordered locus">Cwoe_4334</name>
</gene>
<dbReference type="eggNOG" id="COG1633">
    <property type="taxonomic scope" value="Bacteria"/>
</dbReference>
<name>D3F6V0_CONWI</name>
<dbReference type="InterPro" id="IPR052965">
    <property type="entry name" value="Pigment-catalase-like"/>
</dbReference>